<proteinExistence type="predicted"/>
<dbReference type="PROSITE" id="PS00028">
    <property type="entry name" value="ZINC_FINGER_C2H2_1"/>
    <property type="match status" value="2"/>
</dbReference>
<dbReference type="Pfam" id="PF04082">
    <property type="entry name" value="Fungal_trans"/>
    <property type="match status" value="1"/>
</dbReference>
<evidence type="ECO:0000259" key="9">
    <source>
        <dbReference type="PROSITE" id="PS50157"/>
    </source>
</evidence>
<feature type="region of interest" description="Disordered" evidence="8">
    <location>
        <begin position="135"/>
        <end position="226"/>
    </location>
</feature>
<feature type="compositionally biased region" description="Low complexity" evidence="8">
    <location>
        <begin position="237"/>
        <end position="251"/>
    </location>
</feature>
<keyword evidence="2" id="KW-0479">Metal-binding</keyword>
<feature type="region of interest" description="Disordered" evidence="8">
    <location>
        <begin position="446"/>
        <end position="493"/>
    </location>
</feature>
<keyword evidence="3" id="KW-0677">Repeat</keyword>
<keyword evidence="11" id="KW-1185">Reference proteome</keyword>
<dbReference type="CDD" id="cd12148">
    <property type="entry name" value="fungal_TF_MHR"/>
    <property type="match status" value="1"/>
</dbReference>
<dbReference type="InterPro" id="IPR007219">
    <property type="entry name" value="XnlR_reg_dom"/>
</dbReference>
<evidence type="ECO:0000256" key="7">
    <source>
        <dbReference type="PROSITE-ProRule" id="PRU00042"/>
    </source>
</evidence>
<protein>
    <recommendedName>
        <fullName evidence="9">C2H2-type domain-containing protein</fullName>
    </recommendedName>
</protein>
<keyword evidence="6" id="KW-0539">Nucleus</keyword>
<organism evidence="10 11">
    <name type="scientific">Discina gigas</name>
    <dbReference type="NCBI Taxonomy" id="1032678"/>
    <lineage>
        <taxon>Eukaryota</taxon>
        <taxon>Fungi</taxon>
        <taxon>Dikarya</taxon>
        <taxon>Ascomycota</taxon>
        <taxon>Pezizomycotina</taxon>
        <taxon>Pezizomycetes</taxon>
        <taxon>Pezizales</taxon>
        <taxon>Discinaceae</taxon>
        <taxon>Discina</taxon>
    </lineage>
</organism>
<keyword evidence="4 7" id="KW-0863">Zinc-finger</keyword>
<feature type="compositionally biased region" description="Polar residues" evidence="8">
    <location>
        <begin position="204"/>
        <end position="213"/>
    </location>
</feature>
<evidence type="ECO:0000256" key="4">
    <source>
        <dbReference type="ARBA" id="ARBA00022771"/>
    </source>
</evidence>
<evidence type="ECO:0000256" key="8">
    <source>
        <dbReference type="SAM" id="MobiDB-lite"/>
    </source>
</evidence>
<sequence length="1246" mass="136378">MASAGASPAKATHTCPSCSRSFSRGEHLDRHLTTHLPSNSSKAFICQSCSKGFTRKDVLTRHIRAVHETKRPDVRKSRRRSCRRCAGFKIKCSGGGRGTGKDGTREGGRAEDPCEACKKRGAVCIYDFGTVSEAGDAEPRSGGLEMSPKTLSESRNGDGDDDDLLDFGSDGNGSIASEGEMDRRVESEGGDEGRQKRRKIIDDSYTTSFTGSSFDEMHRPTTSRVSPHLISAARLASSENGSPGRRSPSPSANLRNLISSDQVIELSSADQLMSLMTTNTYGKLPNSRSLSSPRLDGGAQTPKKVPLSVDIPVFGAKPQVPLETSLIPQTSVVTQPPDLSLFRNLGRTDYFQSRKSAQPGSSHFTDSSTPYISAGPLSPFRDILPSPSSLGMNPLSSPSHSPPPRLSSNTAKLTDTSSFTNETPDVSQRTNDFPSLSFTADYNQLNQNKTPMEPSLSSTGSLHGGNFGSILPRQSLSGSTNCTGSDTSKPDYGNDLPSLDSVDNWFFDFGIFDTSTDWLRGWGDDSSTLDVLGYGTAATGATVPSLAPAPTIPCAKGLTSPASPRSEEESTYRHKCREDHQTRLPSVSPIKENPSVEDFLPWSWQSCREEPKRRVTLPPLRQILEEYTPSTITQRYDSTCFGENGDLVDERIRNDMVALLSIPYERFPYESADMSKFPTRKLIDGFIKLYFEKFHANLPMIHRPTFSTEKCPTIVLVSMASIGASYSDVEGAKVFADTLSELCKRTLTWMAEFNPEYPRSDFFLKALCLQSVYSLGSGSYRLYDSADVSRSFLIGNARRIGLFSGTVTPSSSPPSSAPNSPGGPLNSSSQSKPTEDTFPSYDNNEKLEGRWNTWRKQEELKRLAWSIFEYDCSFSTLSNRRGAITLNDISTRMPCAEALWEAPNAQAWTSLLESSTFTQSPCASKGAPFYPTLRDVVSGKISPEILTSWGKRLCAQAMGRILWDFKELEESVLNVGGSSNNVGLGNGGGLGLPMLSPGLKPAKEILLKSLMSLCECIRERELEGGVREGEVEGDRVHMILTCLISHYTHLHAAFPTVSLILSLARRPPSSEEHPVDPRITRLKTVFSTDPVYARTLAWNAAQIISISRWKPVCSPVEGMRIFMAGVVLWGFGRYFRELPPSQAHPRSTPSSPIRGVQEEIVRLDSHPWTIGKQGAGGYCPDEWIKKGKAKATIGNDDTEGNAMTEICSERGAREILRVVVGILGRMRVWGLGGEFKSVLEEMVQRS</sequence>
<dbReference type="InterPro" id="IPR051059">
    <property type="entry name" value="VerF-like"/>
</dbReference>
<feature type="compositionally biased region" description="Low complexity" evidence="8">
    <location>
        <begin position="284"/>
        <end position="295"/>
    </location>
</feature>
<feature type="region of interest" description="Disordered" evidence="8">
    <location>
        <begin position="280"/>
        <end position="303"/>
    </location>
</feature>
<feature type="region of interest" description="Disordered" evidence="8">
    <location>
        <begin position="555"/>
        <end position="590"/>
    </location>
</feature>
<feature type="compositionally biased region" description="Basic and acidic residues" evidence="8">
    <location>
        <begin position="565"/>
        <end position="582"/>
    </location>
</feature>
<accession>A0ABR3G927</accession>
<dbReference type="EMBL" id="JBBBZM010000167">
    <property type="protein sequence ID" value="KAL0632459.1"/>
    <property type="molecule type" value="Genomic_DNA"/>
</dbReference>
<dbReference type="SMART" id="SM00355">
    <property type="entry name" value="ZnF_C2H2"/>
    <property type="match status" value="2"/>
</dbReference>
<feature type="region of interest" description="Disordered" evidence="8">
    <location>
        <begin position="375"/>
        <end position="434"/>
    </location>
</feature>
<feature type="compositionally biased region" description="Polar residues" evidence="8">
    <location>
        <begin position="472"/>
        <end position="487"/>
    </location>
</feature>
<dbReference type="SUPFAM" id="SSF57667">
    <property type="entry name" value="beta-beta-alpha zinc fingers"/>
    <property type="match status" value="1"/>
</dbReference>
<dbReference type="Pfam" id="PF00096">
    <property type="entry name" value="zf-C2H2"/>
    <property type="match status" value="1"/>
</dbReference>
<evidence type="ECO:0000313" key="10">
    <source>
        <dbReference type="EMBL" id="KAL0632459.1"/>
    </source>
</evidence>
<dbReference type="InterPro" id="IPR036236">
    <property type="entry name" value="Znf_C2H2_sf"/>
</dbReference>
<evidence type="ECO:0000256" key="2">
    <source>
        <dbReference type="ARBA" id="ARBA00022723"/>
    </source>
</evidence>
<evidence type="ECO:0000256" key="3">
    <source>
        <dbReference type="ARBA" id="ARBA00022737"/>
    </source>
</evidence>
<evidence type="ECO:0000313" key="11">
    <source>
        <dbReference type="Proteomes" id="UP001447188"/>
    </source>
</evidence>
<feature type="compositionally biased region" description="Polar residues" evidence="8">
    <location>
        <begin position="409"/>
        <end position="434"/>
    </location>
</feature>
<dbReference type="PROSITE" id="PS50157">
    <property type="entry name" value="ZINC_FINGER_C2H2_2"/>
    <property type="match status" value="2"/>
</dbReference>
<feature type="domain" description="C2H2-type" evidence="9">
    <location>
        <begin position="44"/>
        <end position="72"/>
    </location>
</feature>
<feature type="compositionally biased region" description="Basic and acidic residues" evidence="8">
    <location>
        <begin position="180"/>
        <end position="194"/>
    </location>
</feature>
<feature type="compositionally biased region" description="Low complexity" evidence="8">
    <location>
        <begin position="817"/>
        <end position="831"/>
    </location>
</feature>
<dbReference type="PANTHER" id="PTHR40626">
    <property type="entry name" value="MIP31509P"/>
    <property type="match status" value="1"/>
</dbReference>
<gene>
    <name evidence="10" type="ORF">Q9L58_008643</name>
</gene>
<feature type="region of interest" description="Disordered" evidence="8">
    <location>
        <begin position="805"/>
        <end position="844"/>
    </location>
</feature>
<evidence type="ECO:0000256" key="1">
    <source>
        <dbReference type="ARBA" id="ARBA00004123"/>
    </source>
</evidence>
<feature type="domain" description="C2H2-type" evidence="9">
    <location>
        <begin position="13"/>
        <end position="40"/>
    </location>
</feature>
<feature type="region of interest" description="Disordered" evidence="8">
    <location>
        <begin position="235"/>
        <end position="254"/>
    </location>
</feature>
<feature type="compositionally biased region" description="Polar residues" evidence="8">
    <location>
        <begin position="446"/>
        <end position="461"/>
    </location>
</feature>
<comment type="caution">
    <text evidence="10">The sequence shown here is derived from an EMBL/GenBank/DDBJ whole genome shotgun (WGS) entry which is preliminary data.</text>
</comment>
<name>A0ABR3G927_9PEZI</name>
<feature type="region of interest" description="Disordered" evidence="8">
    <location>
        <begin position="1"/>
        <end position="22"/>
    </location>
</feature>
<reference evidence="10 11" key="1">
    <citation type="submission" date="2024-02" db="EMBL/GenBank/DDBJ databases">
        <title>Discinaceae phylogenomics.</title>
        <authorList>
            <person name="Dirks A.C."/>
            <person name="James T.Y."/>
        </authorList>
    </citation>
    <scope>NUCLEOTIDE SEQUENCE [LARGE SCALE GENOMIC DNA]</scope>
    <source>
        <strain evidence="10 11">ACD0624</strain>
    </source>
</reference>
<dbReference type="Gene3D" id="3.30.160.60">
    <property type="entry name" value="Classic Zinc Finger"/>
    <property type="match status" value="1"/>
</dbReference>
<dbReference type="Proteomes" id="UP001447188">
    <property type="component" value="Unassembled WGS sequence"/>
</dbReference>
<dbReference type="InterPro" id="IPR013087">
    <property type="entry name" value="Znf_C2H2_type"/>
</dbReference>
<dbReference type="PANTHER" id="PTHR40626:SF11">
    <property type="entry name" value="ZINC FINGER PROTEIN YPR022C"/>
    <property type="match status" value="1"/>
</dbReference>
<keyword evidence="5" id="KW-0862">Zinc</keyword>
<comment type="subcellular location">
    <subcellularLocation>
        <location evidence="1">Nucleus</location>
    </subcellularLocation>
</comment>
<evidence type="ECO:0000256" key="5">
    <source>
        <dbReference type="ARBA" id="ARBA00022833"/>
    </source>
</evidence>
<evidence type="ECO:0000256" key="6">
    <source>
        <dbReference type="ARBA" id="ARBA00023242"/>
    </source>
</evidence>